<dbReference type="PANTHER" id="PTHR33515">
    <property type="entry name" value="RIBOSOME-BINDING FACTOR A, CHLOROPLASTIC-RELATED"/>
    <property type="match status" value="1"/>
</dbReference>
<dbReference type="RefSeq" id="WP_345371255.1">
    <property type="nucleotide sequence ID" value="NZ_BAABJX010000029.1"/>
</dbReference>
<evidence type="ECO:0000313" key="3">
    <source>
        <dbReference type="EMBL" id="GAA4833952.1"/>
    </source>
</evidence>
<keyword evidence="2" id="KW-0963">Cytoplasm</keyword>
<dbReference type="Gene3D" id="3.30.300.20">
    <property type="match status" value="1"/>
</dbReference>
<proteinExistence type="inferred from homology"/>
<keyword evidence="1 2" id="KW-0690">Ribosome biogenesis</keyword>
<evidence type="ECO:0000256" key="1">
    <source>
        <dbReference type="ARBA" id="ARBA00022517"/>
    </source>
</evidence>
<comment type="similarity">
    <text evidence="2">Belongs to the RbfA family.</text>
</comment>
<dbReference type="NCBIfam" id="TIGR00082">
    <property type="entry name" value="rbfA"/>
    <property type="match status" value="1"/>
</dbReference>
<protein>
    <recommendedName>
        <fullName evidence="2">Ribosome-binding factor A</fullName>
    </recommendedName>
</protein>
<evidence type="ECO:0000313" key="4">
    <source>
        <dbReference type="Proteomes" id="UP001500298"/>
    </source>
</evidence>
<dbReference type="InterPro" id="IPR000238">
    <property type="entry name" value="RbfA"/>
</dbReference>
<keyword evidence="4" id="KW-1185">Reference proteome</keyword>
<dbReference type="SUPFAM" id="SSF89919">
    <property type="entry name" value="Ribosome-binding factor A, RbfA"/>
    <property type="match status" value="1"/>
</dbReference>
<reference evidence="4" key="1">
    <citation type="journal article" date="2019" name="Int. J. Syst. Evol. Microbiol.">
        <title>The Global Catalogue of Microorganisms (GCM) 10K type strain sequencing project: providing services to taxonomists for standard genome sequencing and annotation.</title>
        <authorList>
            <consortium name="The Broad Institute Genomics Platform"/>
            <consortium name="The Broad Institute Genome Sequencing Center for Infectious Disease"/>
            <person name="Wu L."/>
            <person name="Ma J."/>
        </authorList>
    </citation>
    <scope>NUCLEOTIDE SEQUENCE [LARGE SCALE GENOMIC DNA]</scope>
    <source>
        <strain evidence="4">JCM 18326</strain>
    </source>
</reference>
<accession>A0ABP9DCV2</accession>
<gene>
    <name evidence="2 3" type="primary">rbfA</name>
    <name evidence="3" type="ORF">GCM10023331_18950</name>
</gene>
<evidence type="ECO:0000256" key="2">
    <source>
        <dbReference type="HAMAP-Rule" id="MF_00003"/>
    </source>
</evidence>
<name>A0ABP9DCV2_9BACT</name>
<comment type="subcellular location">
    <subcellularLocation>
        <location evidence="2">Cytoplasm</location>
    </subcellularLocation>
</comment>
<comment type="subunit">
    <text evidence="2">Monomer. Binds 30S ribosomal subunits, but not 50S ribosomal subunits or 70S ribosomes.</text>
</comment>
<dbReference type="PANTHER" id="PTHR33515:SF1">
    <property type="entry name" value="RIBOSOME-BINDING FACTOR A, CHLOROPLASTIC-RELATED"/>
    <property type="match status" value="1"/>
</dbReference>
<dbReference type="InterPro" id="IPR015946">
    <property type="entry name" value="KH_dom-like_a/b"/>
</dbReference>
<dbReference type="HAMAP" id="MF_00003">
    <property type="entry name" value="RbfA"/>
    <property type="match status" value="1"/>
</dbReference>
<comment type="caution">
    <text evidence="3">The sequence shown here is derived from an EMBL/GenBank/DDBJ whole genome shotgun (WGS) entry which is preliminary data.</text>
</comment>
<dbReference type="InterPro" id="IPR023799">
    <property type="entry name" value="RbfA_dom_sf"/>
</dbReference>
<sequence length="124" mass="14384">MDSKRQQKFSRLIQKDLGEIFQQNANKLFGGAFITVTDVTVSPDLGLAKVYLSFLMSKDKEASLEMVKEHGKQIRNLLAQRIRHQARIIPELNFYIDDTEEKAARIDKIFEDLDIPEDKKDEEE</sequence>
<dbReference type="Pfam" id="PF02033">
    <property type="entry name" value="RBFA"/>
    <property type="match status" value="1"/>
</dbReference>
<dbReference type="Proteomes" id="UP001500298">
    <property type="component" value="Unassembled WGS sequence"/>
</dbReference>
<dbReference type="EMBL" id="BAABJX010000029">
    <property type="protein sequence ID" value="GAA4833952.1"/>
    <property type="molecule type" value="Genomic_DNA"/>
</dbReference>
<organism evidence="3 4">
    <name type="scientific">Algivirga pacifica</name>
    <dbReference type="NCBI Taxonomy" id="1162670"/>
    <lineage>
        <taxon>Bacteria</taxon>
        <taxon>Pseudomonadati</taxon>
        <taxon>Bacteroidota</taxon>
        <taxon>Cytophagia</taxon>
        <taxon>Cytophagales</taxon>
        <taxon>Flammeovirgaceae</taxon>
        <taxon>Algivirga</taxon>
    </lineage>
</organism>
<comment type="function">
    <text evidence="2">One of several proteins that assist in the late maturation steps of the functional core of the 30S ribosomal subunit. Associates with free 30S ribosomal subunits (but not with 30S subunits that are part of 70S ribosomes or polysomes). Required for efficient processing of 16S rRNA. May interact with the 5'-terminal helix region of 16S rRNA.</text>
</comment>